<dbReference type="OrthoDB" id="127036at2"/>
<dbReference type="Pfam" id="PF25183">
    <property type="entry name" value="OMP_b-brl_4"/>
    <property type="match status" value="1"/>
</dbReference>
<dbReference type="STRING" id="1855912.LuPra_00786"/>
<dbReference type="InterPro" id="IPR057601">
    <property type="entry name" value="Oar-like_b-barrel"/>
</dbReference>
<protein>
    <submittedName>
        <fullName evidence="9">Outer membrane receptor for ferrienterochelin and colicins</fullName>
    </submittedName>
</protein>
<dbReference type="EMBL" id="CP015136">
    <property type="protein sequence ID" value="AMY07612.1"/>
    <property type="molecule type" value="Genomic_DNA"/>
</dbReference>
<organism evidence="9 10">
    <name type="scientific">Luteitalea pratensis</name>
    <dbReference type="NCBI Taxonomy" id="1855912"/>
    <lineage>
        <taxon>Bacteria</taxon>
        <taxon>Pseudomonadati</taxon>
        <taxon>Acidobacteriota</taxon>
        <taxon>Vicinamibacteria</taxon>
        <taxon>Vicinamibacterales</taxon>
        <taxon>Vicinamibacteraceae</taxon>
        <taxon>Luteitalea</taxon>
    </lineage>
</organism>
<evidence type="ECO:0000256" key="2">
    <source>
        <dbReference type="ARBA" id="ARBA00022448"/>
    </source>
</evidence>
<keyword evidence="3" id="KW-1134">Transmembrane beta strand</keyword>
<keyword evidence="9" id="KW-0675">Receptor</keyword>
<evidence type="ECO:0000313" key="9">
    <source>
        <dbReference type="EMBL" id="AMY07612.1"/>
    </source>
</evidence>
<dbReference type="SUPFAM" id="SSF49452">
    <property type="entry name" value="Starch-binding domain-like"/>
    <property type="match status" value="1"/>
</dbReference>
<gene>
    <name evidence="9" type="ORF">LuPra_00786</name>
</gene>
<keyword evidence="2" id="KW-0813">Transport</keyword>
<proteinExistence type="predicted"/>
<evidence type="ECO:0000256" key="4">
    <source>
        <dbReference type="ARBA" id="ARBA00022692"/>
    </source>
</evidence>
<reference evidence="10" key="2">
    <citation type="submission" date="2016-04" db="EMBL/GenBank/DDBJ databases">
        <title>First Complete Genome Sequence of a Subdivision 6 Acidobacterium.</title>
        <authorList>
            <person name="Huang S."/>
            <person name="Vieira S."/>
            <person name="Bunk B."/>
            <person name="Riedel T."/>
            <person name="Sproeer C."/>
            <person name="Overmann J."/>
        </authorList>
    </citation>
    <scope>NUCLEOTIDE SEQUENCE [LARGE SCALE GENOMIC DNA]</scope>
    <source>
        <strain evidence="10">DSM 100886 HEG_-6_39</strain>
    </source>
</reference>
<name>A0A143PGA2_LUTPR</name>
<dbReference type="InterPro" id="IPR039426">
    <property type="entry name" value="TonB-dep_rcpt-like"/>
</dbReference>
<comment type="subcellular location">
    <subcellularLocation>
        <location evidence="1">Cell outer membrane</location>
        <topology evidence="1">Multi-pass membrane protein</topology>
    </subcellularLocation>
</comment>
<dbReference type="Proteomes" id="UP000076079">
    <property type="component" value="Chromosome"/>
</dbReference>
<dbReference type="PANTHER" id="PTHR30069:SF29">
    <property type="entry name" value="HEMOGLOBIN AND HEMOGLOBIN-HAPTOGLOBIN-BINDING PROTEIN 1-RELATED"/>
    <property type="match status" value="1"/>
</dbReference>
<evidence type="ECO:0000259" key="8">
    <source>
        <dbReference type="Pfam" id="PF25183"/>
    </source>
</evidence>
<keyword evidence="10" id="KW-1185">Reference proteome</keyword>
<evidence type="ECO:0000313" key="10">
    <source>
        <dbReference type="Proteomes" id="UP000076079"/>
    </source>
</evidence>
<dbReference type="GO" id="GO:0030246">
    <property type="term" value="F:carbohydrate binding"/>
    <property type="evidence" value="ECO:0007669"/>
    <property type="project" value="InterPro"/>
</dbReference>
<dbReference type="Pfam" id="PF13620">
    <property type="entry name" value="CarboxypepD_reg"/>
    <property type="match status" value="1"/>
</dbReference>
<reference evidence="9 10" key="1">
    <citation type="journal article" date="2016" name="Genome Announc.">
        <title>First Complete Genome Sequence of a Subdivision 6 Acidobacterium Strain.</title>
        <authorList>
            <person name="Huang S."/>
            <person name="Vieira S."/>
            <person name="Bunk B."/>
            <person name="Riedel T."/>
            <person name="Sproer C."/>
            <person name="Overmann J."/>
        </authorList>
    </citation>
    <scope>NUCLEOTIDE SEQUENCE [LARGE SCALE GENOMIC DNA]</scope>
    <source>
        <strain evidence="10">DSM 100886 HEG_-6_39</strain>
    </source>
</reference>
<dbReference type="SUPFAM" id="SSF56935">
    <property type="entry name" value="Porins"/>
    <property type="match status" value="1"/>
</dbReference>
<dbReference type="KEGG" id="abac:LuPra_00786"/>
<keyword evidence="7" id="KW-0998">Cell outer membrane</keyword>
<feature type="domain" description="TonB-dependent transporter Oar-like beta-barrel" evidence="8">
    <location>
        <begin position="246"/>
        <end position="1095"/>
    </location>
</feature>
<dbReference type="GO" id="GO:0015344">
    <property type="term" value="F:siderophore uptake transmembrane transporter activity"/>
    <property type="evidence" value="ECO:0007669"/>
    <property type="project" value="TreeGrafter"/>
</dbReference>
<dbReference type="PANTHER" id="PTHR30069">
    <property type="entry name" value="TONB-DEPENDENT OUTER MEMBRANE RECEPTOR"/>
    <property type="match status" value="1"/>
</dbReference>
<dbReference type="GO" id="GO:0044718">
    <property type="term" value="P:siderophore transmembrane transport"/>
    <property type="evidence" value="ECO:0007669"/>
    <property type="project" value="TreeGrafter"/>
</dbReference>
<dbReference type="AlphaFoldDB" id="A0A143PGA2"/>
<dbReference type="Gene3D" id="2.40.170.20">
    <property type="entry name" value="TonB-dependent receptor, beta-barrel domain"/>
    <property type="match status" value="1"/>
</dbReference>
<keyword evidence="5" id="KW-0732">Signal</keyword>
<evidence type="ECO:0000256" key="3">
    <source>
        <dbReference type="ARBA" id="ARBA00022452"/>
    </source>
</evidence>
<sequence length="1146" mass="123447">MSRLRASTSSNPRVRRPSLLLGIATLVAVVVLAATPGAAQSTLGTIRGTVSDAQGAVVPGATVIVTDEDTGVAREVVSTSEGLFEVPNLRPGTYSVDVNLSGFKAAKRTGILLRAASVARADIQLEVGALQDVVTVVAEGQNITVESPSIARGLDAQQLRDLPRNSRDIQDFLTLNPNVVGGFDSIQFLGGRTYGASYIQDGQPSSAGIFGELSNAAPGLDAVAEVQVLSNSYSAEFGGLAGVVVSTKRGTNQIHGSSFYDFNSNELNARTYAQTLDGVSRDDPNADTHDHRFGFSLGGPIHANRTFFFGNYEGGRLKALSGGAQAIIPSQSMRAGDFSGASFVIRDPQTGQPFPGNRIPANRLDPAAQNIMRMFYPDPNQTSLANGYGTYRQILPLTRNRDRADGRIDHELTKNDSLFGRVSWQRRDPDAFTFESTGGNGGNGLTNLGILDRASRATTIATGWTRIFSNSIVNELRGGYSEDVRDRRSQYIAGDVGAEAGIEVPALAQEVPGFPQFIFAGLNRPSDIRDQRQNTFRDLDQAAFSISNNTTWVKGRHSVRFGGSYARNFATDGYSTGANESKGQYNFSGWATGNSFADFLLGLPNTVREQRNTRGDQPMDTVSNDWALFVQDDFKLSSQLTLFLGLRYEVVGVFVDKSDIFANFVLDNGGHHVVPNAQIAQLLPPGAIDLNRTILADAVGVGPGLMNTDRNNFSPRAGFAYRVGSDAKTVLRGGFGIFHPTGAAQGARDIMSRNPFRYSITRNRATLQHGFTTGTVSTSQGFGNQGLDINLESPDIYQYNLTVERELPGDVGLRVSYLGSTMKKLLVTREANSVQASAVPLGDINEDPEAHARLPYPLYGTFLNMTTNAGEGQFNALQLELNRRFRRGFALNAAYTLADSDSNAPDSGNSTIGVIQYDPYDIEKDRGPDPNVIRHRFVLNSTWDIPIGHERAYGSTMPGWADAIVGGWTMSTIFQARSGPNLTPYFVWGTDPIFPANTGVGLDGVGQFGESWRPDVSGDPNSGGSRERFFDVTAYRLPADGELGNAKKGSLKGPGTWIANFAFYKDVFRSAGGTQVEFTAMLDNAFNHPQFFVPGLGTGGFVDLTDYLLNGLEDNTSTAVLGAENVGNAEGFAAGRVIRLGLRLRF</sequence>
<dbReference type="GO" id="GO:0009279">
    <property type="term" value="C:cell outer membrane"/>
    <property type="evidence" value="ECO:0007669"/>
    <property type="project" value="UniProtKB-SubCell"/>
</dbReference>
<keyword evidence="6" id="KW-0472">Membrane</keyword>
<evidence type="ECO:0000256" key="7">
    <source>
        <dbReference type="ARBA" id="ARBA00023237"/>
    </source>
</evidence>
<evidence type="ECO:0000256" key="6">
    <source>
        <dbReference type="ARBA" id="ARBA00023136"/>
    </source>
</evidence>
<evidence type="ECO:0000256" key="1">
    <source>
        <dbReference type="ARBA" id="ARBA00004571"/>
    </source>
</evidence>
<dbReference type="Gene3D" id="2.60.40.1120">
    <property type="entry name" value="Carboxypeptidase-like, regulatory domain"/>
    <property type="match status" value="1"/>
</dbReference>
<evidence type="ECO:0000256" key="5">
    <source>
        <dbReference type="ARBA" id="ARBA00022729"/>
    </source>
</evidence>
<keyword evidence="4" id="KW-0812">Transmembrane</keyword>
<dbReference type="InterPro" id="IPR013784">
    <property type="entry name" value="Carb-bd-like_fold"/>
</dbReference>
<dbReference type="InterPro" id="IPR036942">
    <property type="entry name" value="Beta-barrel_TonB_sf"/>
</dbReference>
<accession>A0A143PGA2</accession>
<dbReference type="RefSeq" id="WP_110169543.1">
    <property type="nucleotide sequence ID" value="NZ_CP015136.1"/>
</dbReference>